<dbReference type="AlphaFoldDB" id="A0AAE3QNH8"/>
<dbReference type="EMBL" id="JASJOS010000003">
    <property type="protein sequence ID" value="MDJ1480295.1"/>
    <property type="molecule type" value="Genomic_DNA"/>
</dbReference>
<sequence>MGYGITAYAVKISDLTTYVFGANNPEMKYVKVHFSELRASFRKTNAIKPDKALQEIMEGQITYSDFKSGSVYRYVLEKMFMVYLPTPDEEQAVIREKMESATGKELDKLRDSLKFQIGQKLYNKVFYPIDLDSVWELMKYPDIPLPFPVQEDYPITAVITNAELQQLSTDFSALNLPEETHDQFQHWIKRCLENNRDLVLYYY</sequence>
<proteinExistence type="predicted"/>
<dbReference type="Pfam" id="PF24740">
    <property type="entry name" value="DUF7691"/>
    <property type="match status" value="1"/>
</dbReference>
<evidence type="ECO:0000259" key="1">
    <source>
        <dbReference type="Pfam" id="PF24740"/>
    </source>
</evidence>
<gene>
    <name evidence="2" type="ORF">QNI16_07350</name>
</gene>
<dbReference type="InterPro" id="IPR056108">
    <property type="entry name" value="DUF7691"/>
</dbReference>
<feature type="domain" description="DUF7691" evidence="1">
    <location>
        <begin position="1"/>
        <end position="203"/>
    </location>
</feature>
<organism evidence="2 3">
    <name type="scientific">Xanthocytophaga flava</name>
    <dbReference type="NCBI Taxonomy" id="3048013"/>
    <lineage>
        <taxon>Bacteria</taxon>
        <taxon>Pseudomonadati</taxon>
        <taxon>Bacteroidota</taxon>
        <taxon>Cytophagia</taxon>
        <taxon>Cytophagales</taxon>
        <taxon>Rhodocytophagaceae</taxon>
        <taxon>Xanthocytophaga</taxon>
    </lineage>
</organism>
<name>A0AAE3QNH8_9BACT</name>
<dbReference type="RefSeq" id="WP_313976867.1">
    <property type="nucleotide sequence ID" value="NZ_JASJOS010000003.1"/>
</dbReference>
<evidence type="ECO:0000313" key="2">
    <source>
        <dbReference type="EMBL" id="MDJ1480295.1"/>
    </source>
</evidence>
<comment type="caution">
    <text evidence="2">The sequence shown here is derived from an EMBL/GenBank/DDBJ whole genome shotgun (WGS) entry which is preliminary data.</text>
</comment>
<accession>A0AAE3QNH8</accession>
<dbReference type="Proteomes" id="UP001241110">
    <property type="component" value="Unassembled WGS sequence"/>
</dbReference>
<reference evidence="2" key="1">
    <citation type="submission" date="2023-05" db="EMBL/GenBank/DDBJ databases">
        <authorList>
            <person name="Zhang X."/>
        </authorList>
    </citation>
    <scope>NUCLEOTIDE SEQUENCE</scope>
    <source>
        <strain evidence="2">YF14B1</strain>
    </source>
</reference>
<protein>
    <recommendedName>
        <fullName evidence="1">DUF7691 domain-containing protein</fullName>
    </recommendedName>
</protein>
<evidence type="ECO:0000313" key="3">
    <source>
        <dbReference type="Proteomes" id="UP001241110"/>
    </source>
</evidence>